<keyword evidence="3" id="KW-1185">Reference proteome</keyword>
<name>A0A151AC70_9CLOT</name>
<organism evidence="2 3">
    <name type="scientific">Clostridium tepidiprofundi DSM 19306</name>
    <dbReference type="NCBI Taxonomy" id="1121338"/>
    <lineage>
        <taxon>Bacteria</taxon>
        <taxon>Bacillati</taxon>
        <taxon>Bacillota</taxon>
        <taxon>Clostridia</taxon>
        <taxon>Eubacteriales</taxon>
        <taxon>Clostridiaceae</taxon>
        <taxon>Clostridium</taxon>
    </lineage>
</organism>
<protein>
    <submittedName>
        <fullName evidence="2">Transposase DDE domain protein</fullName>
    </submittedName>
</protein>
<proteinExistence type="predicted"/>
<dbReference type="Proteomes" id="UP000075531">
    <property type="component" value="Unassembled WGS sequence"/>
</dbReference>
<dbReference type="Pfam" id="PF01609">
    <property type="entry name" value="DDE_Tnp_1"/>
    <property type="match status" value="1"/>
</dbReference>
<dbReference type="PANTHER" id="PTHR30298:SF0">
    <property type="entry name" value="PROTEIN YBFL-RELATED"/>
    <property type="match status" value="1"/>
</dbReference>
<dbReference type="PATRIC" id="fig|1121338.3.peg.2966"/>
<dbReference type="NCBIfam" id="NF033564">
    <property type="entry name" value="transpos_ISAs1"/>
    <property type="match status" value="1"/>
</dbReference>
<dbReference type="GO" id="GO:0003677">
    <property type="term" value="F:DNA binding"/>
    <property type="evidence" value="ECO:0007669"/>
    <property type="project" value="InterPro"/>
</dbReference>
<dbReference type="PANTHER" id="PTHR30298">
    <property type="entry name" value="H REPEAT-ASSOCIATED PREDICTED TRANSPOSASE"/>
    <property type="match status" value="1"/>
</dbReference>
<comment type="caution">
    <text evidence="2">The sequence shown here is derived from an EMBL/GenBank/DDBJ whole genome shotgun (WGS) entry which is preliminary data.</text>
</comment>
<dbReference type="STRING" id="1121338.CLTEP_28080"/>
<dbReference type="EMBL" id="LTBA01000129">
    <property type="protein sequence ID" value="KYH25291.1"/>
    <property type="molecule type" value="Genomic_DNA"/>
</dbReference>
<evidence type="ECO:0000313" key="3">
    <source>
        <dbReference type="Proteomes" id="UP000075531"/>
    </source>
</evidence>
<evidence type="ECO:0000313" key="2">
    <source>
        <dbReference type="EMBL" id="KYH25291.1"/>
    </source>
</evidence>
<dbReference type="InterPro" id="IPR047647">
    <property type="entry name" value="ISAs1_transpos"/>
</dbReference>
<feature type="domain" description="Transposase IS4-like" evidence="1">
    <location>
        <begin position="17"/>
        <end position="78"/>
    </location>
</feature>
<gene>
    <name evidence="2" type="ORF">CLTEP_28080</name>
</gene>
<dbReference type="InterPro" id="IPR051698">
    <property type="entry name" value="Transposase_11-like"/>
</dbReference>
<reference evidence="2 3" key="1">
    <citation type="submission" date="2016-02" db="EMBL/GenBank/DDBJ databases">
        <title>Genome sequence of Clostridium tepidiprofundi DSM 19306.</title>
        <authorList>
            <person name="Poehlein A."/>
            <person name="Daniel R."/>
        </authorList>
    </citation>
    <scope>NUCLEOTIDE SEQUENCE [LARGE SCALE GENOMIC DNA]</scope>
    <source>
        <strain evidence="2 3">DSM 19306</strain>
    </source>
</reference>
<sequence length="110" mass="12902">MIKSERTIDEKISIEYSYFLTSLDCTAEEFLKYRRSHWGIENQLHWVLDVSFNEDQSRIRIGNSQENLSVIRHIALNLLKQEKTLKLGIKGKMINCALDTKYLEKVLGIK</sequence>
<evidence type="ECO:0000259" key="1">
    <source>
        <dbReference type="Pfam" id="PF01609"/>
    </source>
</evidence>
<dbReference type="GO" id="GO:0004803">
    <property type="term" value="F:transposase activity"/>
    <property type="evidence" value="ECO:0007669"/>
    <property type="project" value="InterPro"/>
</dbReference>
<accession>A0A151AC70</accession>
<dbReference type="InterPro" id="IPR002559">
    <property type="entry name" value="Transposase_11"/>
</dbReference>
<dbReference type="AlphaFoldDB" id="A0A151AC70"/>
<dbReference type="GO" id="GO:0006313">
    <property type="term" value="P:DNA transposition"/>
    <property type="evidence" value="ECO:0007669"/>
    <property type="project" value="InterPro"/>
</dbReference>